<sequence length="78" mass="8620">MSLFSTIEEGHASRETITSKAWCRQLVSAGWLRSSGGFRGRGDLPRQQSIVNKPAIASPQLDASTTSFGHNNIDQRRF</sequence>
<name>A0ABR2BCA2_9ROSI</name>
<dbReference type="Proteomes" id="UP001472677">
    <property type="component" value="Unassembled WGS sequence"/>
</dbReference>
<dbReference type="EMBL" id="JBBPBM010000145">
    <property type="protein sequence ID" value="KAK8504085.1"/>
    <property type="molecule type" value="Genomic_DNA"/>
</dbReference>
<gene>
    <name evidence="1" type="ORF">V6N12_005626</name>
</gene>
<protein>
    <submittedName>
        <fullName evidence="1">Uncharacterized protein</fullName>
    </submittedName>
</protein>
<evidence type="ECO:0000313" key="1">
    <source>
        <dbReference type="EMBL" id="KAK8504085.1"/>
    </source>
</evidence>
<accession>A0ABR2BCA2</accession>
<organism evidence="1 2">
    <name type="scientific">Hibiscus sabdariffa</name>
    <name type="common">roselle</name>
    <dbReference type="NCBI Taxonomy" id="183260"/>
    <lineage>
        <taxon>Eukaryota</taxon>
        <taxon>Viridiplantae</taxon>
        <taxon>Streptophyta</taxon>
        <taxon>Embryophyta</taxon>
        <taxon>Tracheophyta</taxon>
        <taxon>Spermatophyta</taxon>
        <taxon>Magnoliopsida</taxon>
        <taxon>eudicotyledons</taxon>
        <taxon>Gunneridae</taxon>
        <taxon>Pentapetalae</taxon>
        <taxon>rosids</taxon>
        <taxon>malvids</taxon>
        <taxon>Malvales</taxon>
        <taxon>Malvaceae</taxon>
        <taxon>Malvoideae</taxon>
        <taxon>Hibiscus</taxon>
    </lineage>
</organism>
<comment type="caution">
    <text evidence="1">The sequence shown here is derived from an EMBL/GenBank/DDBJ whole genome shotgun (WGS) entry which is preliminary data.</text>
</comment>
<keyword evidence="2" id="KW-1185">Reference proteome</keyword>
<evidence type="ECO:0000313" key="2">
    <source>
        <dbReference type="Proteomes" id="UP001472677"/>
    </source>
</evidence>
<reference evidence="1 2" key="1">
    <citation type="journal article" date="2024" name="G3 (Bethesda)">
        <title>Genome assembly of Hibiscus sabdariffa L. provides insights into metabolisms of medicinal natural products.</title>
        <authorList>
            <person name="Kim T."/>
        </authorList>
    </citation>
    <scope>NUCLEOTIDE SEQUENCE [LARGE SCALE GENOMIC DNA]</scope>
    <source>
        <strain evidence="1">TK-2024</strain>
        <tissue evidence="1">Old leaves</tissue>
    </source>
</reference>
<proteinExistence type="predicted"/>